<dbReference type="SMART" id="SM00825">
    <property type="entry name" value="PKS_KS"/>
    <property type="match status" value="1"/>
</dbReference>
<keyword evidence="4" id="KW-0597">Phosphoprotein</keyword>
<dbReference type="GO" id="GO:0005886">
    <property type="term" value="C:plasma membrane"/>
    <property type="evidence" value="ECO:0007669"/>
    <property type="project" value="TreeGrafter"/>
</dbReference>
<dbReference type="InterPro" id="IPR014030">
    <property type="entry name" value="Ketoacyl_synth_N"/>
</dbReference>
<comment type="similarity">
    <text evidence="2">Belongs to the ATP-dependent AMP-binding enzyme family.</text>
</comment>
<evidence type="ECO:0000256" key="3">
    <source>
        <dbReference type="ARBA" id="ARBA00022450"/>
    </source>
</evidence>
<protein>
    <submittedName>
        <fullName evidence="10">Uncharacterized protein</fullName>
    </submittedName>
</protein>
<keyword evidence="3" id="KW-0596">Phosphopantetheine</keyword>
<dbReference type="Pfam" id="PF02801">
    <property type="entry name" value="Ketoacyl-synt_C"/>
    <property type="match status" value="1"/>
</dbReference>
<dbReference type="GO" id="GO:0005737">
    <property type="term" value="C:cytoplasm"/>
    <property type="evidence" value="ECO:0007669"/>
    <property type="project" value="TreeGrafter"/>
</dbReference>
<comment type="cofactor">
    <cofactor evidence="1">
        <name>pantetheine 4'-phosphate</name>
        <dbReference type="ChEBI" id="CHEBI:47942"/>
    </cofactor>
</comment>
<keyword evidence="5" id="KW-0808">Transferase</keyword>
<proteinExistence type="inferred from homology"/>
<feature type="domain" description="Carrier" evidence="8">
    <location>
        <begin position="502"/>
        <end position="580"/>
    </location>
</feature>
<evidence type="ECO:0000313" key="11">
    <source>
        <dbReference type="Proteomes" id="UP000249616"/>
    </source>
</evidence>
<dbReference type="GO" id="GO:0017000">
    <property type="term" value="P:antibiotic biosynthetic process"/>
    <property type="evidence" value="ECO:0007669"/>
    <property type="project" value="UniProtKB-ARBA"/>
</dbReference>
<dbReference type="InterPro" id="IPR020841">
    <property type="entry name" value="PKS_Beta-ketoAc_synthase_dom"/>
</dbReference>
<name>A0A2Z4ITA4_9ACTN</name>
<keyword evidence="11" id="KW-1185">Reference proteome</keyword>
<evidence type="ECO:0000313" key="10">
    <source>
        <dbReference type="EMBL" id="AWW35483.1"/>
    </source>
</evidence>
<gene>
    <name evidence="10" type="ORF">DN051_01340</name>
</gene>
<dbReference type="PANTHER" id="PTHR43775:SF37">
    <property type="entry name" value="SI:DKEY-61P9.11"/>
    <property type="match status" value="1"/>
</dbReference>
<dbReference type="KEGG" id="scad:DN051_01340"/>
<dbReference type="SUPFAM" id="SSF53901">
    <property type="entry name" value="Thiolase-like"/>
    <property type="match status" value="1"/>
</dbReference>
<evidence type="ECO:0000256" key="2">
    <source>
        <dbReference type="ARBA" id="ARBA00006432"/>
    </source>
</evidence>
<dbReference type="GO" id="GO:0031177">
    <property type="term" value="F:phosphopantetheine binding"/>
    <property type="evidence" value="ECO:0007669"/>
    <property type="project" value="InterPro"/>
</dbReference>
<organism evidence="10 11">
    <name type="scientific">Streptomyces cadmiisoli</name>
    <dbReference type="NCBI Taxonomy" id="2184053"/>
    <lineage>
        <taxon>Bacteria</taxon>
        <taxon>Bacillati</taxon>
        <taxon>Actinomycetota</taxon>
        <taxon>Actinomycetes</taxon>
        <taxon>Kitasatosporales</taxon>
        <taxon>Streptomycetaceae</taxon>
        <taxon>Streptomyces</taxon>
        <taxon>Streptomyces aurantiacus group</taxon>
    </lineage>
</organism>
<dbReference type="InterPro" id="IPR018201">
    <property type="entry name" value="Ketoacyl_synth_AS"/>
</dbReference>
<keyword evidence="6" id="KW-0012">Acyltransferase</keyword>
<dbReference type="InterPro" id="IPR009081">
    <property type="entry name" value="PP-bd_ACP"/>
</dbReference>
<dbReference type="AlphaFoldDB" id="A0A2Z4ITA4"/>
<dbReference type="PROSITE" id="PS00606">
    <property type="entry name" value="KS3_1"/>
    <property type="match status" value="1"/>
</dbReference>
<dbReference type="Gene3D" id="1.10.1200.10">
    <property type="entry name" value="ACP-like"/>
    <property type="match status" value="1"/>
</dbReference>
<dbReference type="RefSeq" id="WP_112437661.1">
    <property type="nucleotide sequence ID" value="NZ_CP030073.1"/>
</dbReference>
<dbReference type="GO" id="GO:0006633">
    <property type="term" value="P:fatty acid biosynthetic process"/>
    <property type="evidence" value="ECO:0007669"/>
    <property type="project" value="InterPro"/>
</dbReference>
<dbReference type="PROSITE" id="PS50075">
    <property type="entry name" value="CARRIER"/>
    <property type="match status" value="1"/>
</dbReference>
<dbReference type="SMART" id="SM00823">
    <property type="entry name" value="PKS_PP"/>
    <property type="match status" value="1"/>
</dbReference>
<dbReference type="Proteomes" id="UP000249616">
    <property type="component" value="Chromosome"/>
</dbReference>
<dbReference type="Pfam" id="PF00550">
    <property type="entry name" value="PP-binding"/>
    <property type="match status" value="1"/>
</dbReference>
<accession>A0A2Z4ITA4</accession>
<dbReference type="InterPro" id="IPR016039">
    <property type="entry name" value="Thiolase-like"/>
</dbReference>
<dbReference type="PANTHER" id="PTHR43775">
    <property type="entry name" value="FATTY ACID SYNTHASE"/>
    <property type="match status" value="1"/>
</dbReference>
<dbReference type="InterPro" id="IPR006162">
    <property type="entry name" value="Ppantetheine_attach_site"/>
</dbReference>
<dbReference type="SUPFAM" id="SSF47336">
    <property type="entry name" value="ACP-like"/>
    <property type="match status" value="1"/>
</dbReference>
<dbReference type="InterPro" id="IPR036736">
    <property type="entry name" value="ACP-like_sf"/>
</dbReference>
<dbReference type="PROSITE" id="PS52004">
    <property type="entry name" value="KS3_2"/>
    <property type="match status" value="1"/>
</dbReference>
<evidence type="ECO:0000259" key="9">
    <source>
        <dbReference type="PROSITE" id="PS52004"/>
    </source>
</evidence>
<evidence type="ECO:0000256" key="4">
    <source>
        <dbReference type="ARBA" id="ARBA00022553"/>
    </source>
</evidence>
<feature type="region of interest" description="Disordered" evidence="7">
    <location>
        <begin position="452"/>
        <end position="505"/>
    </location>
</feature>
<dbReference type="Gene3D" id="3.40.47.10">
    <property type="match status" value="1"/>
</dbReference>
<sequence length="582" mass="59641">MTDVEETDEDMQSAVAVIGMAARVPGVADLDEFWGALVSGRDLTTRLEGGAAYGVVAGTERFDAAFFGFGPQDAQLLDPQDRVFLECAREALEDAGQNPRTYPGAVGVYAGSGESEHLAVLRAQRHRFPEATDEQLRLAGSRDFLTGRVAYALNLQGPAVTVHTGCSTSLVAVHLACQALLAGDCDLALAGGVTVRGAAGAGEGDDLLSADGRCRPFDADADGMVAADGAGIVVLKRFSDALADGDQVEAVIRGSALSNDGSGKVSFTAPSVTGQVAAIRSAHVVADVCPDSIGYVEAHGTGTLIGDAMEVRALSEAFGQPGPSRRCVLSSVKSNIGHTDTAAGVIGLIKVVLALRHGLIPGTAHFRSPSPHLDLEASGFVVTRDATPWPPGHGPRRAGVNATGIGGTNAHLLVEEAPTPDGAADEDRDHLPARAARTAPAGVDAAVWHGDRTGEERDSAAPAAEQDAGGGESGPATSVRDADESESQAPAAVRDASAAAAEARTPAEKVIAGVWSDVLGVADVGMDDDFFELGGHSLHATRVLARLGPALGSQARRLTVLDIFDHPTVRELAALVSASGPR</sequence>
<dbReference type="GO" id="GO:0071770">
    <property type="term" value="P:DIM/DIP cell wall layer assembly"/>
    <property type="evidence" value="ECO:0007669"/>
    <property type="project" value="TreeGrafter"/>
</dbReference>
<feature type="compositionally biased region" description="Low complexity" evidence="7">
    <location>
        <begin position="489"/>
        <end position="504"/>
    </location>
</feature>
<dbReference type="GO" id="GO:0044550">
    <property type="term" value="P:secondary metabolite biosynthetic process"/>
    <property type="evidence" value="ECO:0007669"/>
    <property type="project" value="UniProtKB-ARBA"/>
</dbReference>
<evidence type="ECO:0000259" key="8">
    <source>
        <dbReference type="PROSITE" id="PS50075"/>
    </source>
</evidence>
<evidence type="ECO:0000256" key="6">
    <source>
        <dbReference type="ARBA" id="ARBA00023315"/>
    </source>
</evidence>
<dbReference type="Pfam" id="PF00109">
    <property type="entry name" value="ketoacyl-synt"/>
    <property type="match status" value="1"/>
</dbReference>
<evidence type="ECO:0000256" key="5">
    <source>
        <dbReference type="ARBA" id="ARBA00022679"/>
    </source>
</evidence>
<dbReference type="GO" id="GO:0004312">
    <property type="term" value="F:fatty acid synthase activity"/>
    <property type="evidence" value="ECO:0007669"/>
    <property type="project" value="TreeGrafter"/>
</dbReference>
<dbReference type="CDD" id="cd00833">
    <property type="entry name" value="PKS"/>
    <property type="match status" value="1"/>
</dbReference>
<evidence type="ECO:0000256" key="7">
    <source>
        <dbReference type="SAM" id="MobiDB-lite"/>
    </source>
</evidence>
<evidence type="ECO:0000256" key="1">
    <source>
        <dbReference type="ARBA" id="ARBA00001957"/>
    </source>
</evidence>
<reference evidence="10 11" key="1">
    <citation type="journal article" date="2019" name="Int. J. Syst. Evol. Microbiol.">
        <title>Streptomyces cadmiisoli sp. nov., a novel actinomycete isolated from cadmium-contaminated soil.</title>
        <authorList>
            <person name="Li K."/>
            <person name="Tang X."/>
            <person name="Zhao J."/>
            <person name="Guo Y."/>
            <person name="Tang Y."/>
            <person name="Gao J."/>
        </authorList>
    </citation>
    <scope>NUCLEOTIDE SEQUENCE [LARGE SCALE GENOMIC DNA]</scope>
    <source>
        <strain evidence="10 11">ZFG47</strain>
    </source>
</reference>
<dbReference type="Pfam" id="PF16197">
    <property type="entry name" value="KAsynt_C_assoc"/>
    <property type="match status" value="1"/>
</dbReference>
<feature type="domain" description="Ketosynthase family 3 (KS3)" evidence="9">
    <location>
        <begin position="12"/>
        <end position="416"/>
    </location>
</feature>
<dbReference type="InterPro" id="IPR032821">
    <property type="entry name" value="PKS_assoc"/>
</dbReference>
<dbReference type="InterPro" id="IPR014031">
    <property type="entry name" value="Ketoacyl_synth_C"/>
</dbReference>
<dbReference type="InterPro" id="IPR020806">
    <property type="entry name" value="PKS_PP-bd"/>
</dbReference>
<dbReference type="InterPro" id="IPR050091">
    <property type="entry name" value="PKS_NRPS_Biosynth_Enz"/>
</dbReference>
<dbReference type="PROSITE" id="PS00012">
    <property type="entry name" value="PHOSPHOPANTETHEINE"/>
    <property type="match status" value="1"/>
</dbReference>
<dbReference type="FunFam" id="1.10.1200.10:FF:000016">
    <property type="entry name" value="Non-ribosomal peptide synthase"/>
    <property type="match status" value="1"/>
</dbReference>
<dbReference type="GO" id="GO:0004315">
    <property type="term" value="F:3-oxoacyl-[acyl-carrier-protein] synthase activity"/>
    <property type="evidence" value="ECO:0007669"/>
    <property type="project" value="InterPro"/>
</dbReference>
<dbReference type="EMBL" id="CP030073">
    <property type="protein sequence ID" value="AWW35483.1"/>
    <property type="molecule type" value="Genomic_DNA"/>
</dbReference>